<keyword evidence="2 3" id="KW-0371">Homeobox</keyword>
<dbReference type="GO" id="GO:0003677">
    <property type="term" value="F:DNA binding"/>
    <property type="evidence" value="ECO:0007669"/>
    <property type="project" value="UniProtKB-UniRule"/>
</dbReference>
<dbReference type="PANTHER" id="PTHR45654:SF69">
    <property type="entry name" value="HOMEOBOX-LEUCINE ZIPPER PROTEIN ANTHOCYANINLESS 2-LIKE"/>
    <property type="match status" value="1"/>
</dbReference>
<comment type="subcellular location">
    <subcellularLocation>
        <location evidence="1 2 3">Nucleus</location>
    </subcellularLocation>
</comment>
<dbReference type="EMBL" id="MNCJ02000332">
    <property type="protein sequence ID" value="KAF5755128.1"/>
    <property type="molecule type" value="Genomic_DNA"/>
</dbReference>
<dbReference type="Gramene" id="mRNA:HanXRQr2_Chr17g0799131">
    <property type="protein sequence ID" value="mRNA:HanXRQr2_Chr17g0799131"/>
    <property type="gene ID" value="HanXRQr2_Chr17g0799131"/>
</dbReference>
<dbReference type="InterPro" id="IPR042160">
    <property type="entry name" value="HD-Zip_IV"/>
</dbReference>
<dbReference type="Pfam" id="PF00046">
    <property type="entry name" value="Homeodomain"/>
    <property type="match status" value="1"/>
</dbReference>
<proteinExistence type="predicted"/>
<gene>
    <name evidence="7" type="ORF">HanXRQr2_Chr17g0799131</name>
</gene>
<comment type="caution">
    <text evidence="7">The sequence shown here is derived from an EMBL/GenBank/DDBJ whole genome shotgun (WGS) entry which is preliminary data.</text>
</comment>
<keyword evidence="8" id="KW-1185">Reference proteome</keyword>
<feature type="transmembrane region" description="Helical" evidence="4">
    <location>
        <begin position="30"/>
        <end position="50"/>
    </location>
</feature>
<dbReference type="OrthoDB" id="5973733at2759"/>
<evidence type="ECO:0000259" key="6">
    <source>
        <dbReference type="PROSITE" id="PS50071"/>
    </source>
</evidence>
<evidence type="ECO:0000256" key="5">
    <source>
        <dbReference type="SAM" id="SignalP"/>
    </source>
</evidence>
<accession>A0A9K3GUC7</accession>
<keyword evidence="5" id="KW-0732">Signal</keyword>
<evidence type="ECO:0000256" key="3">
    <source>
        <dbReference type="RuleBase" id="RU000682"/>
    </source>
</evidence>
<evidence type="ECO:0000313" key="8">
    <source>
        <dbReference type="Proteomes" id="UP000215914"/>
    </source>
</evidence>
<dbReference type="AlphaFoldDB" id="A0A9K3GUC7"/>
<feature type="signal peptide" evidence="5">
    <location>
        <begin position="1"/>
        <end position="18"/>
    </location>
</feature>
<evidence type="ECO:0000256" key="2">
    <source>
        <dbReference type="PROSITE-ProRule" id="PRU00108"/>
    </source>
</evidence>
<keyword evidence="4" id="KW-0812">Transmembrane</keyword>
<feature type="domain" description="Homeobox" evidence="6">
    <location>
        <begin position="85"/>
        <end position="116"/>
    </location>
</feature>
<keyword evidence="2 3" id="KW-0539">Nucleus</keyword>
<organism evidence="7 8">
    <name type="scientific">Helianthus annuus</name>
    <name type="common">Common sunflower</name>
    <dbReference type="NCBI Taxonomy" id="4232"/>
    <lineage>
        <taxon>Eukaryota</taxon>
        <taxon>Viridiplantae</taxon>
        <taxon>Streptophyta</taxon>
        <taxon>Embryophyta</taxon>
        <taxon>Tracheophyta</taxon>
        <taxon>Spermatophyta</taxon>
        <taxon>Magnoliopsida</taxon>
        <taxon>eudicotyledons</taxon>
        <taxon>Gunneridae</taxon>
        <taxon>Pentapetalae</taxon>
        <taxon>asterids</taxon>
        <taxon>campanulids</taxon>
        <taxon>Asterales</taxon>
        <taxon>Asteraceae</taxon>
        <taxon>Asteroideae</taxon>
        <taxon>Heliantheae alliance</taxon>
        <taxon>Heliantheae</taxon>
        <taxon>Helianthus</taxon>
    </lineage>
</organism>
<keyword evidence="4" id="KW-1133">Transmembrane helix</keyword>
<dbReference type="InterPro" id="IPR009057">
    <property type="entry name" value="Homeodomain-like_sf"/>
</dbReference>
<dbReference type="Gene3D" id="1.10.10.60">
    <property type="entry name" value="Homeodomain-like"/>
    <property type="match status" value="1"/>
</dbReference>
<dbReference type="PANTHER" id="PTHR45654">
    <property type="entry name" value="HOMEOBOX-LEUCINE ZIPPER PROTEIN MERISTEM L1"/>
    <property type="match status" value="1"/>
</dbReference>
<dbReference type="SUPFAM" id="SSF46689">
    <property type="entry name" value="Homeodomain-like"/>
    <property type="match status" value="1"/>
</dbReference>
<keyword evidence="4" id="KW-0472">Membrane</keyword>
<dbReference type="GO" id="GO:0005634">
    <property type="term" value="C:nucleus"/>
    <property type="evidence" value="ECO:0007669"/>
    <property type="project" value="UniProtKB-SubCell"/>
</dbReference>
<feature type="chain" id="PRO_5039899221" evidence="5">
    <location>
        <begin position="19"/>
        <end position="131"/>
    </location>
</feature>
<sequence>MIRVNMLYFLLMFSFVYADGQLQIKSTVLGFVRMLAARVIGALIIVTVNVDDRRLSIAKEVGTHDIIKASTTYICTLKLHHRVSFKANPHPDEKERLALGKKLNWENKQVKFWFQNITQMKTQLEPRETQY</sequence>
<evidence type="ECO:0000313" key="7">
    <source>
        <dbReference type="EMBL" id="KAF5755128.1"/>
    </source>
</evidence>
<dbReference type="PROSITE" id="PS50071">
    <property type="entry name" value="HOMEOBOX_2"/>
    <property type="match status" value="1"/>
</dbReference>
<dbReference type="InterPro" id="IPR001356">
    <property type="entry name" value="HD"/>
</dbReference>
<dbReference type="CDD" id="cd00086">
    <property type="entry name" value="homeodomain"/>
    <property type="match status" value="1"/>
</dbReference>
<reference evidence="7" key="1">
    <citation type="journal article" date="2017" name="Nature">
        <title>The sunflower genome provides insights into oil metabolism, flowering and Asterid evolution.</title>
        <authorList>
            <person name="Badouin H."/>
            <person name="Gouzy J."/>
            <person name="Grassa C.J."/>
            <person name="Murat F."/>
            <person name="Staton S.E."/>
            <person name="Cottret L."/>
            <person name="Lelandais-Briere C."/>
            <person name="Owens G.L."/>
            <person name="Carrere S."/>
            <person name="Mayjonade B."/>
            <person name="Legrand L."/>
            <person name="Gill N."/>
            <person name="Kane N.C."/>
            <person name="Bowers J.E."/>
            <person name="Hubner S."/>
            <person name="Bellec A."/>
            <person name="Berard A."/>
            <person name="Berges H."/>
            <person name="Blanchet N."/>
            <person name="Boniface M.C."/>
            <person name="Brunel D."/>
            <person name="Catrice O."/>
            <person name="Chaidir N."/>
            <person name="Claudel C."/>
            <person name="Donnadieu C."/>
            <person name="Faraut T."/>
            <person name="Fievet G."/>
            <person name="Helmstetter N."/>
            <person name="King M."/>
            <person name="Knapp S.J."/>
            <person name="Lai Z."/>
            <person name="Le Paslier M.C."/>
            <person name="Lippi Y."/>
            <person name="Lorenzon L."/>
            <person name="Mandel J.R."/>
            <person name="Marage G."/>
            <person name="Marchand G."/>
            <person name="Marquand E."/>
            <person name="Bret-Mestries E."/>
            <person name="Morien E."/>
            <person name="Nambeesan S."/>
            <person name="Nguyen T."/>
            <person name="Pegot-Espagnet P."/>
            <person name="Pouilly N."/>
            <person name="Raftis F."/>
            <person name="Sallet E."/>
            <person name="Schiex T."/>
            <person name="Thomas J."/>
            <person name="Vandecasteele C."/>
            <person name="Vares D."/>
            <person name="Vear F."/>
            <person name="Vautrin S."/>
            <person name="Crespi M."/>
            <person name="Mangin B."/>
            <person name="Burke J.M."/>
            <person name="Salse J."/>
            <person name="Munos S."/>
            <person name="Vincourt P."/>
            <person name="Rieseberg L.H."/>
            <person name="Langlade N.B."/>
        </authorList>
    </citation>
    <scope>NUCLEOTIDE SEQUENCE</scope>
    <source>
        <tissue evidence="7">Leaves</tissue>
    </source>
</reference>
<evidence type="ECO:0000256" key="4">
    <source>
        <dbReference type="SAM" id="Phobius"/>
    </source>
</evidence>
<name>A0A9K3GUC7_HELAN</name>
<feature type="DNA-binding region" description="Homeobox" evidence="2">
    <location>
        <begin position="87"/>
        <end position="117"/>
    </location>
</feature>
<protein>
    <submittedName>
        <fullName evidence="7">Transcription factor HB-other family</fullName>
    </submittedName>
</protein>
<evidence type="ECO:0000256" key="1">
    <source>
        <dbReference type="ARBA" id="ARBA00004123"/>
    </source>
</evidence>
<reference evidence="7" key="2">
    <citation type="submission" date="2020-06" db="EMBL/GenBank/DDBJ databases">
        <title>Helianthus annuus Genome sequencing and assembly Release 2.</title>
        <authorList>
            <person name="Gouzy J."/>
            <person name="Langlade N."/>
            <person name="Munos S."/>
        </authorList>
    </citation>
    <scope>NUCLEOTIDE SEQUENCE</scope>
    <source>
        <tissue evidence="7">Leaves</tissue>
    </source>
</reference>
<dbReference type="Proteomes" id="UP000215914">
    <property type="component" value="Unassembled WGS sequence"/>
</dbReference>
<dbReference type="Gene3D" id="3.40.50.720">
    <property type="entry name" value="NAD(P)-binding Rossmann-like Domain"/>
    <property type="match status" value="1"/>
</dbReference>
<keyword evidence="2 3" id="KW-0238">DNA-binding</keyword>